<organism evidence="1 2">
    <name type="scientific">Pseudocercospora fuligena</name>
    <dbReference type="NCBI Taxonomy" id="685502"/>
    <lineage>
        <taxon>Eukaryota</taxon>
        <taxon>Fungi</taxon>
        <taxon>Dikarya</taxon>
        <taxon>Ascomycota</taxon>
        <taxon>Pezizomycotina</taxon>
        <taxon>Dothideomycetes</taxon>
        <taxon>Dothideomycetidae</taxon>
        <taxon>Mycosphaerellales</taxon>
        <taxon>Mycosphaerellaceae</taxon>
        <taxon>Pseudocercospora</taxon>
    </lineage>
</organism>
<gene>
    <name evidence="1" type="ORF">HII31_08062</name>
</gene>
<dbReference type="OrthoDB" id="3650897at2759"/>
<dbReference type="PANTHER" id="PTHR42085">
    <property type="entry name" value="F-BOX DOMAIN-CONTAINING PROTEIN"/>
    <property type="match status" value="1"/>
</dbReference>
<dbReference type="InterPro" id="IPR038883">
    <property type="entry name" value="AN11006-like"/>
</dbReference>
<protein>
    <submittedName>
        <fullName evidence="1">Uncharacterized protein</fullName>
    </submittedName>
</protein>
<keyword evidence="2" id="KW-1185">Reference proteome</keyword>
<dbReference type="AlphaFoldDB" id="A0A8H6VFY8"/>
<dbReference type="EMBL" id="JABCIY010000168">
    <property type="protein sequence ID" value="KAF7190903.1"/>
    <property type="molecule type" value="Genomic_DNA"/>
</dbReference>
<dbReference type="PANTHER" id="PTHR42085:SF2">
    <property type="entry name" value="F-BOX DOMAIN-CONTAINING PROTEIN"/>
    <property type="match status" value="1"/>
</dbReference>
<sequence>MGNGPSNLSTEDDAVAQAQAIRSVVEYQLRSSYPYMKDKTLEKFLAKVEADCQEFLIAQESEHQQTKSRISFFSLSAELRNKIYELALDRTSSPTHNSSVWDQCHSITSSWHQRRSLLRVSQRVRREVLPMYYAINLRGFIPCSTGNPFTTPPPKGMHKHRVSCYLRVIGQEQAAMIKSFTLVIQPSYYPRSALERLIKDGNLEDNQVVRKLLEYYGLLDLGVPRTSWKLERGNC</sequence>
<proteinExistence type="predicted"/>
<accession>A0A8H6VFY8</accession>
<dbReference type="Proteomes" id="UP000660729">
    <property type="component" value="Unassembled WGS sequence"/>
</dbReference>
<name>A0A8H6VFY8_9PEZI</name>
<evidence type="ECO:0000313" key="1">
    <source>
        <dbReference type="EMBL" id="KAF7190903.1"/>
    </source>
</evidence>
<comment type="caution">
    <text evidence="1">The sequence shown here is derived from an EMBL/GenBank/DDBJ whole genome shotgun (WGS) entry which is preliminary data.</text>
</comment>
<evidence type="ECO:0000313" key="2">
    <source>
        <dbReference type="Proteomes" id="UP000660729"/>
    </source>
</evidence>
<reference evidence="1" key="1">
    <citation type="submission" date="2020-04" db="EMBL/GenBank/DDBJ databases">
        <title>Draft genome resource of the tomato pathogen Pseudocercospora fuligena.</title>
        <authorList>
            <person name="Zaccaron A."/>
        </authorList>
    </citation>
    <scope>NUCLEOTIDE SEQUENCE</scope>
    <source>
        <strain evidence="1">PF001</strain>
    </source>
</reference>